<name>A0A0V8RYI5_9ACTO</name>
<keyword evidence="1" id="KW-0378">Hydrolase</keyword>
<sequence>MPAPRPQRLVRSAGALVWRFTDPERVAVPGEPIDPADIEVLMVHRPRYHDWSWPKGKTENGESLVAAAVREVEEETGQIITLGAPLTTQRYRLGGGQTKEVHYWVGTPVPAGHASERLRAPVARAPRTEIDQTAWTSPERAADMLTRRGDRRLLADIVARAREGRLVTTTLLVLRPGQGLTPRLDEAGDAHAAASPSASAGGSAAPAEAAAPSKPRPAPTPAMVASAAARRAAQVEQASAKKVETAPEAVDPPLSRFGVRQAFDLIDLLSSFGVARAFASPAARSRQSLTPWASMGGGSVTLVESLDLTACGSDAQVDTEARLGRVRAFAAERLREHASPTVLSVAGTARDAIIEEIRAYASAPVAGAEAPRLRHGQVLVAHVEHAGDALTVAALETHGVTTKDPAAHARKASKKH</sequence>
<dbReference type="Proteomes" id="UP000054686">
    <property type="component" value="Unassembled WGS sequence"/>
</dbReference>
<dbReference type="SUPFAM" id="SSF55811">
    <property type="entry name" value="Nudix"/>
    <property type="match status" value="1"/>
</dbReference>
<organism evidence="4 5">
    <name type="scientific">Schaalia odontolytica</name>
    <dbReference type="NCBI Taxonomy" id="1660"/>
    <lineage>
        <taxon>Bacteria</taxon>
        <taxon>Bacillati</taxon>
        <taxon>Actinomycetota</taxon>
        <taxon>Actinomycetes</taxon>
        <taxon>Actinomycetales</taxon>
        <taxon>Actinomycetaceae</taxon>
        <taxon>Schaalia</taxon>
    </lineage>
</organism>
<accession>A0A0V8RYI5</accession>
<evidence type="ECO:0000313" key="5">
    <source>
        <dbReference type="Proteomes" id="UP000054686"/>
    </source>
</evidence>
<dbReference type="GO" id="GO:0004081">
    <property type="term" value="F:bis(5'-nucleosyl)-tetraphosphatase (asymmetrical) activity"/>
    <property type="evidence" value="ECO:0007669"/>
    <property type="project" value="TreeGrafter"/>
</dbReference>
<protein>
    <recommendedName>
        <fullName evidence="3">Nudix hydrolase domain-containing protein</fullName>
    </recommendedName>
</protein>
<dbReference type="Pfam" id="PF00293">
    <property type="entry name" value="NUDIX"/>
    <property type="match status" value="1"/>
</dbReference>
<reference evidence="4 5" key="1">
    <citation type="submission" date="2015-10" db="EMBL/GenBank/DDBJ databases">
        <title>Draft Genome of Actinomyces odontolyticus subsp. actinosynbacter strain XH001.</title>
        <authorList>
            <person name="Mclean J.S."/>
            <person name="He X."/>
        </authorList>
    </citation>
    <scope>NUCLEOTIDE SEQUENCE [LARGE SCALE GENOMIC DNA]</scope>
    <source>
        <strain evidence="4 5">XH001</strain>
    </source>
</reference>
<evidence type="ECO:0000256" key="2">
    <source>
        <dbReference type="SAM" id="MobiDB-lite"/>
    </source>
</evidence>
<dbReference type="Gene3D" id="3.40.50.1240">
    <property type="entry name" value="Phosphoglycerate mutase-like"/>
    <property type="match status" value="1"/>
</dbReference>
<dbReference type="Gene3D" id="3.90.79.10">
    <property type="entry name" value="Nucleoside Triphosphate Pyrophosphohydrolase"/>
    <property type="match status" value="1"/>
</dbReference>
<dbReference type="InterPro" id="IPR029033">
    <property type="entry name" value="His_PPase_superfam"/>
</dbReference>
<gene>
    <name evidence="4" type="ORF">APY09_01725</name>
</gene>
<evidence type="ECO:0000256" key="1">
    <source>
        <dbReference type="ARBA" id="ARBA00022801"/>
    </source>
</evidence>
<dbReference type="EMBL" id="LLVT01000001">
    <property type="protein sequence ID" value="KSW13108.1"/>
    <property type="molecule type" value="Genomic_DNA"/>
</dbReference>
<comment type="caution">
    <text evidence="4">The sequence shown here is derived from an EMBL/GenBank/DDBJ whole genome shotgun (WGS) entry which is preliminary data.</text>
</comment>
<dbReference type="RefSeq" id="WP_060565886.1">
    <property type="nucleotide sequence ID" value="NZ_CP040006.1"/>
</dbReference>
<dbReference type="AlphaFoldDB" id="A0A0V8RYI5"/>
<feature type="domain" description="Nudix hydrolase" evidence="3">
    <location>
        <begin position="23"/>
        <end position="159"/>
    </location>
</feature>
<dbReference type="InterPro" id="IPR020084">
    <property type="entry name" value="NUDIX_hydrolase_CS"/>
</dbReference>
<evidence type="ECO:0000313" key="4">
    <source>
        <dbReference type="EMBL" id="KSW13108.1"/>
    </source>
</evidence>
<dbReference type="CDD" id="cd03673">
    <property type="entry name" value="NUDIX_Ap6A_hydrolase"/>
    <property type="match status" value="1"/>
</dbReference>
<feature type="compositionally biased region" description="Low complexity" evidence="2">
    <location>
        <begin position="190"/>
        <end position="213"/>
    </location>
</feature>
<dbReference type="OrthoDB" id="4287477at2"/>
<dbReference type="GO" id="GO:0006167">
    <property type="term" value="P:AMP biosynthetic process"/>
    <property type="evidence" value="ECO:0007669"/>
    <property type="project" value="TreeGrafter"/>
</dbReference>
<dbReference type="PROSITE" id="PS51462">
    <property type="entry name" value="NUDIX"/>
    <property type="match status" value="1"/>
</dbReference>
<dbReference type="GO" id="GO:0006754">
    <property type="term" value="P:ATP biosynthetic process"/>
    <property type="evidence" value="ECO:0007669"/>
    <property type="project" value="TreeGrafter"/>
</dbReference>
<dbReference type="SUPFAM" id="SSF53254">
    <property type="entry name" value="Phosphoglycerate mutase-like"/>
    <property type="match status" value="1"/>
</dbReference>
<dbReference type="InterPro" id="IPR015797">
    <property type="entry name" value="NUDIX_hydrolase-like_dom_sf"/>
</dbReference>
<dbReference type="PANTHER" id="PTHR21340">
    <property type="entry name" value="DIADENOSINE 5,5-P1,P4-TETRAPHOSPHATE PYROPHOSPHOHYDROLASE MUTT"/>
    <property type="match status" value="1"/>
</dbReference>
<feature type="region of interest" description="Disordered" evidence="2">
    <location>
        <begin position="183"/>
        <end position="230"/>
    </location>
</feature>
<dbReference type="InterPro" id="IPR000086">
    <property type="entry name" value="NUDIX_hydrolase_dom"/>
</dbReference>
<feature type="compositionally biased region" description="Low complexity" evidence="2">
    <location>
        <begin position="221"/>
        <end position="230"/>
    </location>
</feature>
<evidence type="ECO:0000259" key="3">
    <source>
        <dbReference type="PROSITE" id="PS51462"/>
    </source>
</evidence>
<dbReference type="InterPro" id="IPR051325">
    <property type="entry name" value="Nudix_hydrolase_domain"/>
</dbReference>
<dbReference type="PANTHER" id="PTHR21340:SF0">
    <property type="entry name" value="BIS(5'-NUCLEOSYL)-TETRAPHOSPHATASE [ASYMMETRICAL]"/>
    <property type="match status" value="1"/>
</dbReference>
<proteinExistence type="predicted"/>
<dbReference type="CDD" id="cd07040">
    <property type="entry name" value="HP"/>
    <property type="match status" value="1"/>
</dbReference>
<dbReference type="PROSITE" id="PS00893">
    <property type="entry name" value="NUDIX_BOX"/>
    <property type="match status" value="1"/>
</dbReference>